<dbReference type="Proteomes" id="UP000236291">
    <property type="component" value="Unassembled WGS sequence"/>
</dbReference>
<evidence type="ECO:0000313" key="2">
    <source>
        <dbReference type="Proteomes" id="UP000236291"/>
    </source>
</evidence>
<sequence length="44" mass="5189">MFQNVAVSTVFWCKFSRARRDDIEFLDFDREELETAVEAMDGGR</sequence>
<gene>
    <name evidence="1" type="ORF">L195_g043952</name>
</gene>
<evidence type="ECO:0000313" key="1">
    <source>
        <dbReference type="EMBL" id="PNX87854.1"/>
    </source>
</evidence>
<name>A0A2K3MAP3_TRIPR</name>
<reference evidence="1 2" key="1">
    <citation type="journal article" date="2014" name="Am. J. Bot.">
        <title>Genome assembly and annotation for red clover (Trifolium pratense; Fabaceae).</title>
        <authorList>
            <person name="Istvanek J."/>
            <person name="Jaros M."/>
            <person name="Krenek A."/>
            <person name="Repkova J."/>
        </authorList>
    </citation>
    <scope>NUCLEOTIDE SEQUENCE [LARGE SCALE GENOMIC DNA]</scope>
    <source>
        <strain evidence="2">cv. Tatra</strain>
        <tissue evidence="1">Young leaves</tissue>
    </source>
</reference>
<protein>
    <submittedName>
        <fullName evidence="1">Uncharacterized protein</fullName>
    </submittedName>
</protein>
<comment type="caution">
    <text evidence="1">The sequence shown here is derived from an EMBL/GenBank/DDBJ whole genome shotgun (WGS) entry which is preliminary data.</text>
</comment>
<organism evidence="1 2">
    <name type="scientific">Trifolium pratense</name>
    <name type="common">Red clover</name>
    <dbReference type="NCBI Taxonomy" id="57577"/>
    <lineage>
        <taxon>Eukaryota</taxon>
        <taxon>Viridiplantae</taxon>
        <taxon>Streptophyta</taxon>
        <taxon>Embryophyta</taxon>
        <taxon>Tracheophyta</taxon>
        <taxon>Spermatophyta</taxon>
        <taxon>Magnoliopsida</taxon>
        <taxon>eudicotyledons</taxon>
        <taxon>Gunneridae</taxon>
        <taxon>Pentapetalae</taxon>
        <taxon>rosids</taxon>
        <taxon>fabids</taxon>
        <taxon>Fabales</taxon>
        <taxon>Fabaceae</taxon>
        <taxon>Papilionoideae</taxon>
        <taxon>50 kb inversion clade</taxon>
        <taxon>NPAAA clade</taxon>
        <taxon>Hologalegina</taxon>
        <taxon>IRL clade</taxon>
        <taxon>Trifolieae</taxon>
        <taxon>Trifolium</taxon>
    </lineage>
</organism>
<dbReference type="AlphaFoldDB" id="A0A2K3MAP3"/>
<reference evidence="1 2" key="2">
    <citation type="journal article" date="2017" name="Front. Plant Sci.">
        <title>Gene Classification and Mining of Molecular Markers Useful in Red Clover (Trifolium pratense) Breeding.</title>
        <authorList>
            <person name="Istvanek J."/>
            <person name="Dluhosova J."/>
            <person name="Dluhos P."/>
            <person name="Patkova L."/>
            <person name="Nedelnik J."/>
            <person name="Repkova J."/>
        </authorList>
    </citation>
    <scope>NUCLEOTIDE SEQUENCE [LARGE SCALE GENOMIC DNA]</scope>
    <source>
        <strain evidence="2">cv. Tatra</strain>
        <tissue evidence="1">Young leaves</tissue>
    </source>
</reference>
<proteinExistence type="predicted"/>
<accession>A0A2K3MAP3</accession>
<dbReference type="EMBL" id="ASHM01054948">
    <property type="protein sequence ID" value="PNX87854.1"/>
    <property type="molecule type" value="Genomic_DNA"/>
</dbReference>